<keyword evidence="1" id="KW-0732">Signal</keyword>
<dbReference type="Proteomes" id="UP001274321">
    <property type="component" value="Unassembled WGS sequence"/>
</dbReference>
<evidence type="ECO:0000313" key="3">
    <source>
        <dbReference type="Proteomes" id="UP001274321"/>
    </source>
</evidence>
<dbReference type="RefSeq" id="WP_319844221.1">
    <property type="nucleotide sequence ID" value="NZ_JAXAFJ010000004.1"/>
</dbReference>
<name>A0ABU4RMP6_9HYPH</name>
<sequence length="103" mass="11117">MRILSAAAVAALVLAGAALPASAQEDRNLPGVRVTIGPSFMDPGTAQAPRTARDYELSNLTGNQFLSSNYSGVEGFQRFPFHDQLDLPSNPMIYVLRAPDRVR</sequence>
<comment type="caution">
    <text evidence="2">The sequence shown here is derived from an EMBL/GenBank/DDBJ whole genome shotgun (WGS) entry which is preliminary data.</text>
</comment>
<organism evidence="2 3">
    <name type="scientific">Terrihabitans rhizophilus</name>
    <dbReference type="NCBI Taxonomy" id="3092662"/>
    <lineage>
        <taxon>Bacteria</taxon>
        <taxon>Pseudomonadati</taxon>
        <taxon>Pseudomonadota</taxon>
        <taxon>Alphaproteobacteria</taxon>
        <taxon>Hyphomicrobiales</taxon>
        <taxon>Terrihabitans</taxon>
    </lineage>
</organism>
<dbReference type="EMBL" id="JAXAFJ010000004">
    <property type="protein sequence ID" value="MDX6806097.1"/>
    <property type="molecule type" value="Genomic_DNA"/>
</dbReference>
<reference evidence="2 3" key="1">
    <citation type="submission" date="2023-11" db="EMBL/GenBank/DDBJ databases">
        <authorList>
            <person name="Bao R."/>
        </authorList>
    </citation>
    <scope>NUCLEOTIDE SEQUENCE [LARGE SCALE GENOMIC DNA]</scope>
    <source>
        <strain evidence="2 3">PJ23</strain>
    </source>
</reference>
<protein>
    <submittedName>
        <fullName evidence="2">Uncharacterized protein</fullName>
    </submittedName>
</protein>
<accession>A0ABU4RMP6</accession>
<feature type="chain" id="PRO_5046629688" evidence="1">
    <location>
        <begin position="24"/>
        <end position="103"/>
    </location>
</feature>
<feature type="signal peptide" evidence="1">
    <location>
        <begin position="1"/>
        <end position="23"/>
    </location>
</feature>
<evidence type="ECO:0000313" key="2">
    <source>
        <dbReference type="EMBL" id="MDX6806097.1"/>
    </source>
</evidence>
<proteinExistence type="predicted"/>
<keyword evidence="3" id="KW-1185">Reference proteome</keyword>
<gene>
    <name evidence="2" type="ORF">SCD90_08470</name>
</gene>
<evidence type="ECO:0000256" key="1">
    <source>
        <dbReference type="SAM" id="SignalP"/>
    </source>
</evidence>